<dbReference type="EMBL" id="ML977264">
    <property type="protein sequence ID" value="KAF1980573.1"/>
    <property type="molecule type" value="Genomic_DNA"/>
</dbReference>
<reference evidence="3" key="1">
    <citation type="journal article" date="2020" name="Stud. Mycol.">
        <title>101 Dothideomycetes genomes: a test case for predicting lifestyles and emergence of pathogens.</title>
        <authorList>
            <person name="Haridas S."/>
            <person name="Albert R."/>
            <person name="Binder M."/>
            <person name="Bloem J."/>
            <person name="Labutti K."/>
            <person name="Salamov A."/>
            <person name="Andreopoulos B."/>
            <person name="Baker S."/>
            <person name="Barry K."/>
            <person name="Bills G."/>
            <person name="Bluhm B."/>
            <person name="Cannon C."/>
            <person name="Castanera R."/>
            <person name="Culley D."/>
            <person name="Daum C."/>
            <person name="Ezra D."/>
            <person name="Gonzalez J."/>
            <person name="Henrissat B."/>
            <person name="Kuo A."/>
            <person name="Liang C."/>
            <person name="Lipzen A."/>
            <person name="Lutzoni F."/>
            <person name="Magnuson J."/>
            <person name="Mondo S."/>
            <person name="Nolan M."/>
            <person name="Ohm R."/>
            <person name="Pangilinan J."/>
            <person name="Park H.-J."/>
            <person name="Ramirez L."/>
            <person name="Alfaro M."/>
            <person name="Sun H."/>
            <person name="Tritt A."/>
            <person name="Yoshinaga Y."/>
            <person name="Zwiers L.-H."/>
            <person name="Turgeon B."/>
            <person name="Goodwin S."/>
            <person name="Spatafora J."/>
            <person name="Crous P."/>
            <person name="Grigoriev I."/>
        </authorList>
    </citation>
    <scope>NUCLEOTIDE SEQUENCE</scope>
    <source>
        <strain evidence="3">CBS 113979</strain>
    </source>
</reference>
<evidence type="ECO:0000313" key="3">
    <source>
        <dbReference type="EMBL" id="KAF1980573.1"/>
    </source>
</evidence>
<keyword evidence="4" id="KW-1185">Reference proteome</keyword>
<protein>
    <submittedName>
        <fullName evidence="3">Uncharacterized protein</fullName>
    </submittedName>
</protein>
<feature type="chain" id="PRO_5026102353" evidence="2">
    <location>
        <begin position="18"/>
        <end position="284"/>
    </location>
</feature>
<evidence type="ECO:0000313" key="4">
    <source>
        <dbReference type="Proteomes" id="UP000800041"/>
    </source>
</evidence>
<dbReference type="Proteomes" id="UP000800041">
    <property type="component" value="Unassembled WGS sequence"/>
</dbReference>
<evidence type="ECO:0000256" key="1">
    <source>
        <dbReference type="SAM" id="MobiDB-lite"/>
    </source>
</evidence>
<feature type="compositionally biased region" description="Basic residues" evidence="1">
    <location>
        <begin position="43"/>
        <end position="52"/>
    </location>
</feature>
<name>A0A6G1GHZ2_9PEZI</name>
<dbReference type="AlphaFoldDB" id="A0A6G1GHZ2"/>
<organism evidence="3 4">
    <name type="scientific">Aulographum hederae CBS 113979</name>
    <dbReference type="NCBI Taxonomy" id="1176131"/>
    <lineage>
        <taxon>Eukaryota</taxon>
        <taxon>Fungi</taxon>
        <taxon>Dikarya</taxon>
        <taxon>Ascomycota</taxon>
        <taxon>Pezizomycotina</taxon>
        <taxon>Dothideomycetes</taxon>
        <taxon>Pleosporomycetidae</taxon>
        <taxon>Aulographales</taxon>
        <taxon>Aulographaceae</taxon>
    </lineage>
</organism>
<keyword evidence="2" id="KW-0732">Signal</keyword>
<feature type="region of interest" description="Disordered" evidence="1">
    <location>
        <begin position="32"/>
        <end position="52"/>
    </location>
</feature>
<gene>
    <name evidence="3" type="ORF">K402DRAFT_399292</name>
</gene>
<evidence type="ECO:0000256" key="2">
    <source>
        <dbReference type="SAM" id="SignalP"/>
    </source>
</evidence>
<sequence length="284" mass="31526">MSISYSLLMLFMTSCHLCSFLPFEMSLSLPTRRRGSLTDPQPRPRHRATSPRRRHHSILLFIASGSANTRFIGYKRWQQLDKMCDLSFAGLQSLQLLGEPWRWRRAAVAPSKHRAINTINPLPLSILRTSPFARRLSSPSNSDSDRKGWTICPLPARDLLSFFQSAAADTTPSTHRPLNLPGPCASSPCTLQALAMTTDTRSITHQLSDSSASSRSRALMRHRCPIHCPEACPTLCQTTACCSFWHLSMAEWNAGSGIRGLPASSASSPLRHRHLFDILSTSSS</sequence>
<proteinExistence type="predicted"/>
<accession>A0A6G1GHZ2</accession>
<feature type="signal peptide" evidence="2">
    <location>
        <begin position="1"/>
        <end position="17"/>
    </location>
</feature>